<evidence type="ECO:0000256" key="2">
    <source>
        <dbReference type="ARBA" id="ARBA00022676"/>
    </source>
</evidence>
<accession>A0A6C7E3P5</accession>
<feature type="transmembrane region" description="Helical" evidence="7">
    <location>
        <begin position="365"/>
        <end position="385"/>
    </location>
</feature>
<dbReference type="GO" id="GO:0016757">
    <property type="term" value="F:glycosyltransferase activity"/>
    <property type="evidence" value="ECO:0007669"/>
    <property type="project" value="UniProtKB-KW"/>
</dbReference>
<evidence type="ECO:0000313" key="8">
    <source>
        <dbReference type="EMBL" id="BAN01320.1"/>
    </source>
</evidence>
<dbReference type="Proteomes" id="UP000011863">
    <property type="component" value="Chromosome"/>
</dbReference>
<sequence>MALAGMLLVAMTAWFVPWALAHTDWGNWWLAIPFVGCNVFVACTALLLAFNNSKRSIPLRVEVARGHEPLVGVIVPTASEPVDMVMATVGSVIDQRWPEDRLRVVVSDDGYSDELQARVATLAAELPHGVVSYFRPPKRGSAERIGESKAGNLNAAIRLLSDANCEFVETRDADDLVADPEFLRLTVSHMMLDDRIGFVQTIKESKTSEGDPFNNNELLFYRGMMLSRNADHCAFPCGSGLVWRRAALREIGHFPVWNLVEDIHSGVLALRLGWRGLYVPIVGAFAQHAPEDVANYFKQRGTWAIDSIRLFAFDRFRHMPWRMRLHFIEQTAFYLLSLPIMVLLIIPMAGLAFGQFPIDAAPMDYAVHFTGFAVAMELTMLAFAADRPLGAFVRTRVFLIGMAPLYAASTIRAFWYGAKKKPIYIVTRKTDEHRVYVSMLKAHWFLIAMIVFVLVMSARRDDFLLDFDPGSIYWAIVGLTGLGAFVRLSWFGVDVKRNILSRLQLRSKPDSHVQSDT</sequence>
<keyword evidence="3 8" id="KW-0808">Transferase</keyword>
<organism evidence="8 9">
    <name type="scientific">Ilumatobacter coccineus (strain NBRC 103263 / KCTC 29153 / YM16-304)</name>
    <dbReference type="NCBI Taxonomy" id="1313172"/>
    <lineage>
        <taxon>Bacteria</taxon>
        <taxon>Bacillati</taxon>
        <taxon>Actinomycetota</taxon>
        <taxon>Acidimicrobiia</taxon>
        <taxon>Acidimicrobiales</taxon>
        <taxon>Ilumatobacteraceae</taxon>
        <taxon>Ilumatobacter</taxon>
    </lineage>
</organism>
<dbReference type="EMBL" id="AP012057">
    <property type="protein sequence ID" value="BAN01320.1"/>
    <property type="molecule type" value="Genomic_DNA"/>
</dbReference>
<evidence type="ECO:0000256" key="4">
    <source>
        <dbReference type="ARBA" id="ARBA00022692"/>
    </source>
</evidence>
<keyword evidence="5 7" id="KW-1133">Transmembrane helix</keyword>
<dbReference type="PANTHER" id="PTHR43867:SF2">
    <property type="entry name" value="CELLULOSE SYNTHASE CATALYTIC SUBUNIT A [UDP-FORMING]"/>
    <property type="match status" value="1"/>
</dbReference>
<feature type="transmembrane region" description="Helical" evidence="7">
    <location>
        <begin position="397"/>
        <end position="415"/>
    </location>
</feature>
<gene>
    <name evidence="8" type="ORF">YM304_10060</name>
</gene>
<evidence type="ECO:0000256" key="6">
    <source>
        <dbReference type="ARBA" id="ARBA00023136"/>
    </source>
</evidence>
<keyword evidence="6 7" id="KW-0472">Membrane</keyword>
<dbReference type="InterPro" id="IPR029044">
    <property type="entry name" value="Nucleotide-diphossugar_trans"/>
</dbReference>
<feature type="transmembrane region" description="Helical" evidence="7">
    <location>
        <begin position="435"/>
        <end position="458"/>
    </location>
</feature>
<dbReference type="SUPFAM" id="SSF53448">
    <property type="entry name" value="Nucleotide-diphospho-sugar transferases"/>
    <property type="match status" value="1"/>
</dbReference>
<evidence type="ECO:0000256" key="5">
    <source>
        <dbReference type="ARBA" id="ARBA00022989"/>
    </source>
</evidence>
<dbReference type="AlphaFoldDB" id="A0A6C7E3P5"/>
<dbReference type="EC" id="2.4.1.-" evidence="8"/>
<keyword evidence="4 7" id="KW-0812">Transmembrane</keyword>
<protein>
    <submittedName>
        <fullName evidence="8">Putative glycosyltransferase</fullName>
        <ecNumber evidence="8">2.4.1.-</ecNumber>
    </submittedName>
</protein>
<evidence type="ECO:0000256" key="1">
    <source>
        <dbReference type="ARBA" id="ARBA00004141"/>
    </source>
</evidence>
<evidence type="ECO:0000256" key="7">
    <source>
        <dbReference type="SAM" id="Phobius"/>
    </source>
</evidence>
<keyword evidence="9" id="KW-1185">Reference proteome</keyword>
<comment type="subcellular location">
    <subcellularLocation>
        <location evidence="1">Membrane</location>
        <topology evidence="1">Multi-pass membrane protein</topology>
    </subcellularLocation>
</comment>
<dbReference type="PANTHER" id="PTHR43867">
    <property type="entry name" value="CELLULOSE SYNTHASE CATALYTIC SUBUNIT A [UDP-FORMING]"/>
    <property type="match status" value="1"/>
</dbReference>
<evidence type="ECO:0000256" key="3">
    <source>
        <dbReference type="ARBA" id="ARBA00022679"/>
    </source>
</evidence>
<keyword evidence="2 8" id="KW-0328">Glycosyltransferase</keyword>
<dbReference type="Gene3D" id="3.90.550.10">
    <property type="entry name" value="Spore Coat Polysaccharide Biosynthesis Protein SpsA, Chain A"/>
    <property type="match status" value="1"/>
</dbReference>
<feature type="transmembrane region" description="Helical" evidence="7">
    <location>
        <begin position="470"/>
        <end position="493"/>
    </location>
</feature>
<dbReference type="Pfam" id="PF13641">
    <property type="entry name" value="Glyco_tranf_2_3"/>
    <property type="match status" value="1"/>
</dbReference>
<proteinExistence type="predicted"/>
<evidence type="ECO:0000313" key="9">
    <source>
        <dbReference type="Proteomes" id="UP000011863"/>
    </source>
</evidence>
<name>A0A6C7E3P5_ILUCY</name>
<dbReference type="InterPro" id="IPR050321">
    <property type="entry name" value="Glycosyltr_2/OpgH_subfam"/>
</dbReference>
<feature type="transmembrane region" description="Helical" evidence="7">
    <location>
        <begin position="332"/>
        <end position="353"/>
    </location>
</feature>
<reference evidence="8 9" key="1">
    <citation type="journal article" date="2013" name="Int. J. Syst. Evol. Microbiol.">
        <title>Ilumatobacter nonamiense sp. nov. and Ilumatobacter coccineum sp. nov., isolated from seashore sand.</title>
        <authorList>
            <person name="Matsumoto A."/>
            <person name="Kasai H."/>
            <person name="Matsuo Y."/>
            <person name="Shizuri Y."/>
            <person name="Ichikawa N."/>
            <person name="Fujita N."/>
            <person name="Omura S."/>
            <person name="Takahashi Y."/>
        </authorList>
    </citation>
    <scope>NUCLEOTIDE SEQUENCE [LARGE SCALE GENOMIC DNA]</scope>
    <source>
        <strain evidence="9">NBRC 103263 / KCTC 29153 / YM16-304</strain>
    </source>
</reference>
<dbReference type="GO" id="GO:0016020">
    <property type="term" value="C:membrane"/>
    <property type="evidence" value="ECO:0007669"/>
    <property type="project" value="UniProtKB-SubCell"/>
</dbReference>
<feature type="transmembrane region" description="Helical" evidence="7">
    <location>
        <begin position="31"/>
        <end position="50"/>
    </location>
</feature>
<dbReference type="KEGG" id="aym:YM304_10060"/>